<gene>
    <name evidence="1" type="ORF">MNBD_GAMMA01-1374</name>
    <name evidence="2" type="ORF">MNBD_GAMMA01-1401</name>
</gene>
<dbReference type="AlphaFoldDB" id="A0A3B0VQE9"/>
<sequence length="257" mass="29903">MDNGGKESDIKRIIDAIFLQETESVRGACHLIHKAVDLIKIADMDLTIKFLLGVIESLPSSKELSLDGNNKLYINDKEWSNSSLCFYLLRKANKSTKKDNHLSNDYRKIEGYFLEEFISYSDGYRIEIIETSTRAMKKDLSNNHDQKHGKWWIYSPSPNLDLNQKTKISSHLEQAIDKCGNDNFDIRIVRPRPATPMDLMNYANQVIEINKRLLECTWLTEGERMHWNNQILKCKDLKKISLEYMTEGRKPNEIVMN</sequence>
<reference evidence="2" key="1">
    <citation type="submission" date="2018-06" db="EMBL/GenBank/DDBJ databases">
        <authorList>
            <person name="Zhirakovskaya E."/>
        </authorList>
    </citation>
    <scope>NUCLEOTIDE SEQUENCE</scope>
</reference>
<protein>
    <submittedName>
        <fullName evidence="2">Uncharacterized protein</fullName>
    </submittedName>
</protein>
<evidence type="ECO:0000313" key="2">
    <source>
        <dbReference type="EMBL" id="VAW42670.1"/>
    </source>
</evidence>
<proteinExistence type="predicted"/>
<accession>A0A3B0VQE9</accession>
<dbReference type="EMBL" id="UOEW01000369">
    <property type="protein sequence ID" value="VAW42631.1"/>
    <property type="molecule type" value="Genomic_DNA"/>
</dbReference>
<organism evidence="2">
    <name type="scientific">hydrothermal vent metagenome</name>
    <dbReference type="NCBI Taxonomy" id="652676"/>
    <lineage>
        <taxon>unclassified sequences</taxon>
        <taxon>metagenomes</taxon>
        <taxon>ecological metagenomes</taxon>
    </lineage>
</organism>
<evidence type="ECO:0000313" key="1">
    <source>
        <dbReference type="EMBL" id="VAW42631.1"/>
    </source>
</evidence>
<name>A0A3B0VQE9_9ZZZZ</name>
<dbReference type="EMBL" id="UOEW01000369">
    <property type="protein sequence ID" value="VAW42670.1"/>
    <property type="molecule type" value="Genomic_DNA"/>
</dbReference>